<sequence>MHFMEKKNKKKKKNEKKHRHKLVVAGNHDGALAVLGKEHARRLLSSCTYLQDETVKIGGLRIHASPLSSGHSGNAAFQGQGGYDEVAAVEAIPPGLDVLITHGPAGSGKSALGRASQLLEERRRQACPRVHVFGHYHLGYGVRIEGCGALVNASSADALFAVTNPPVVIDIAPFCDR</sequence>
<reference evidence="1" key="1">
    <citation type="submission" date="2021-02" db="EMBL/GenBank/DDBJ databases">
        <authorList>
            <person name="Dougan E. K."/>
            <person name="Rhodes N."/>
            <person name="Thang M."/>
            <person name="Chan C."/>
        </authorList>
    </citation>
    <scope>NUCLEOTIDE SEQUENCE</scope>
</reference>
<organism evidence="1 2">
    <name type="scientific">Polarella glacialis</name>
    <name type="common">Dinoflagellate</name>
    <dbReference type="NCBI Taxonomy" id="89957"/>
    <lineage>
        <taxon>Eukaryota</taxon>
        <taxon>Sar</taxon>
        <taxon>Alveolata</taxon>
        <taxon>Dinophyceae</taxon>
        <taxon>Suessiales</taxon>
        <taxon>Suessiaceae</taxon>
        <taxon>Polarella</taxon>
    </lineage>
</organism>
<evidence type="ECO:0000313" key="1">
    <source>
        <dbReference type="EMBL" id="CAE8682729.1"/>
    </source>
</evidence>
<gene>
    <name evidence="1" type="ORF">PGLA2088_LOCUS23090</name>
</gene>
<dbReference type="InterPro" id="IPR029052">
    <property type="entry name" value="Metallo-depent_PP-like"/>
</dbReference>
<accession>A0A813JKX8</accession>
<dbReference type="PANTHER" id="PTHR12905:SF0">
    <property type="entry name" value="CALCINEURIN-LIKE PHOSPHOESTERASE DOMAIN-CONTAINING PROTEIN"/>
    <property type="match status" value="1"/>
</dbReference>
<dbReference type="Proteomes" id="UP000626109">
    <property type="component" value="Unassembled WGS sequence"/>
</dbReference>
<comment type="caution">
    <text evidence="1">The sequence shown here is derived from an EMBL/GenBank/DDBJ whole genome shotgun (WGS) entry which is preliminary data.</text>
</comment>
<dbReference type="InterPro" id="IPR051693">
    <property type="entry name" value="UPF0046_metallophosphoest"/>
</dbReference>
<proteinExistence type="predicted"/>
<dbReference type="PANTHER" id="PTHR12905">
    <property type="entry name" value="METALLOPHOSPHOESTERASE"/>
    <property type="match status" value="1"/>
</dbReference>
<name>A0A813JKX8_POLGL</name>
<dbReference type="SUPFAM" id="SSF56300">
    <property type="entry name" value="Metallo-dependent phosphatases"/>
    <property type="match status" value="1"/>
</dbReference>
<dbReference type="AlphaFoldDB" id="A0A813JKX8"/>
<dbReference type="EMBL" id="CAJNNW010026104">
    <property type="protein sequence ID" value="CAE8682729.1"/>
    <property type="molecule type" value="Genomic_DNA"/>
</dbReference>
<protein>
    <submittedName>
        <fullName evidence="1">Uncharacterized protein</fullName>
    </submittedName>
</protein>
<evidence type="ECO:0000313" key="2">
    <source>
        <dbReference type="Proteomes" id="UP000626109"/>
    </source>
</evidence>
<dbReference type="Gene3D" id="3.60.21.10">
    <property type="match status" value="1"/>
</dbReference>